<dbReference type="InterPro" id="IPR010760">
    <property type="entry name" value="DNA-repair_Swi5"/>
</dbReference>
<accession>A0A834JZP9</accession>
<comment type="similarity">
    <text evidence="1">Belongs to the SWI5/SAE3 family.</text>
</comment>
<keyword evidence="8" id="KW-1185">Reference proteome</keyword>
<dbReference type="Pfam" id="PF07061">
    <property type="entry name" value="Swi5"/>
    <property type="match status" value="1"/>
</dbReference>
<dbReference type="CDD" id="cd14951">
    <property type="entry name" value="NHL-2_like"/>
    <property type="match status" value="1"/>
</dbReference>
<dbReference type="PANTHER" id="PTHR46388:SF2">
    <property type="entry name" value="NHL REPEAT-CONTAINING PROTEIN 2"/>
    <property type="match status" value="1"/>
</dbReference>
<evidence type="ECO:0000256" key="5">
    <source>
        <dbReference type="PROSITE-ProRule" id="PRU00504"/>
    </source>
</evidence>
<sequence>MLSNESSFGTMSNKMADTEVGSEHIDSSVKMSSSFIDDTLGGYKENAEKEASMIVPNKKQLELNQIPLEDEKKQQFFKLLHLKKKLDTEFTNLKTSREKYPSMKQTTNLLHEYNDVKDATQVVFDAVAQINNITVKSLHKDYGLPTNDSLEWFNVSENLSMKKHLHGKIIILDFFTYCCINCMHILPDLEALEKEFSIESGLVVIGVHSAKFSNERDSTKIRSAVQRYNIIHPVVNDATLSMWQDIGIICWPTMVMLGPRGQPLVIILGEGHREELFLYTKVALDYFTSTNEISNHALPIAPAIHLLSTSTDLLRFPGKIEIYSSEMGEKLIISDTGNNRILVTDIHGNVEHVIGGYDPGYKDGNFKETKFNAPQGTCILNEMIYVADNENHAIRRIDLGKQTVTTVAGTGKQGHDYKGGKFGRDQTLSSPWDVTIYHHNNGKTTVPILLIAIAGTHQIWALFLEDTIWWKNKLYKAGTCVAIVGNGREGNRNNSYPHAASLAQPSGLTIAQEYNIAFFADSESSSIRQVHLENGKVSTLCGADKNPQNLHDFGDIDGTHHTAKLQHPLGIAWNSVQQNIYIADTYNHKIKKVDLAGNCKTLYGAGKPSDMFSFDEPSGLAINSSGEILYVADTNNHSVKKIDLKSETISSISFVLLVQDDDNVNEEYTFDTLINANGGKLTITFEIIFEGDLKLNSEAPQKWSLSLPKDTWMAKSLSGSLTTPTSIQIPDGSECNDLRFILDIITCNINECIPKKILVVFKVQQNADGPRTVIEHKKIIIKK</sequence>
<evidence type="ECO:0000256" key="4">
    <source>
        <dbReference type="ARBA" id="ARBA00023204"/>
    </source>
</evidence>
<keyword evidence="4" id="KW-0234">DNA repair</keyword>
<dbReference type="InterPro" id="IPR045302">
    <property type="entry name" value="NHL2_NHL_rpt_dom"/>
</dbReference>
<dbReference type="AlphaFoldDB" id="A0A834JZP9"/>
<dbReference type="InterPro" id="IPR012336">
    <property type="entry name" value="Thioredoxin-like_fold"/>
</dbReference>
<evidence type="ECO:0000313" key="8">
    <source>
        <dbReference type="Proteomes" id="UP000600918"/>
    </source>
</evidence>
<dbReference type="InterPro" id="IPR001258">
    <property type="entry name" value="NHL_repeat"/>
</dbReference>
<organism evidence="7 8">
    <name type="scientific">Vespula pensylvanica</name>
    <name type="common">Western yellow jacket</name>
    <name type="synonym">Wasp</name>
    <dbReference type="NCBI Taxonomy" id="30213"/>
    <lineage>
        <taxon>Eukaryota</taxon>
        <taxon>Metazoa</taxon>
        <taxon>Ecdysozoa</taxon>
        <taxon>Arthropoda</taxon>
        <taxon>Hexapoda</taxon>
        <taxon>Insecta</taxon>
        <taxon>Pterygota</taxon>
        <taxon>Neoptera</taxon>
        <taxon>Endopterygota</taxon>
        <taxon>Hymenoptera</taxon>
        <taxon>Apocrita</taxon>
        <taxon>Aculeata</taxon>
        <taxon>Vespoidea</taxon>
        <taxon>Vespidae</taxon>
        <taxon>Vespinae</taxon>
        <taxon>Vespula</taxon>
    </lineage>
</organism>
<protein>
    <recommendedName>
        <fullName evidence="6">Thioredoxin domain-containing protein</fullName>
    </recommendedName>
</protein>
<dbReference type="Pfam" id="PF01436">
    <property type="entry name" value="NHL"/>
    <property type="match status" value="1"/>
</dbReference>
<dbReference type="Gene3D" id="1.20.5.170">
    <property type="match status" value="1"/>
</dbReference>
<evidence type="ECO:0000256" key="2">
    <source>
        <dbReference type="ARBA" id="ARBA00022737"/>
    </source>
</evidence>
<dbReference type="InterPro" id="IPR013766">
    <property type="entry name" value="Thioredoxin_domain"/>
</dbReference>
<proteinExistence type="inferred from homology"/>
<dbReference type="Gene3D" id="3.40.30.10">
    <property type="entry name" value="Glutaredoxin"/>
    <property type="match status" value="1"/>
</dbReference>
<dbReference type="SUPFAM" id="SSF101898">
    <property type="entry name" value="NHL repeat"/>
    <property type="match status" value="1"/>
</dbReference>
<gene>
    <name evidence="7" type="ORF">H0235_016687</name>
</gene>
<dbReference type="InterPro" id="IPR036249">
    <property type="entry name" value="Thioredoxin-like_sf"/>
</dbReference>
<name>A0A834JZP9_VESPE</name>
<reference evidence="7" key="1">
    <citation type="journal article" date="2020" name="G3 (Bethesda)">
        <title>High-Quality Assemblies for Three Invasive Social Wasps from the &lt;i&gt;Vespula&lt;/i&gt; Genus.</title>
        <authorList>
            <person name="Harrop T.W.R."/>
            <person name="Guhlin J."/>
            <person name="McLaughlin G.M."/>
            <person name="Permina E."/>
            <person name="Stockwell P."/>
            <person name="Gilligan J."/>
            <person name="Le Lec M.F."/>
            <person name="Gruber M.A.M."/>
            <person name="Quinn O."/>
            <person name="Lovegrove M."/>
            <person name="Duncan E.J."/>
            <person name="Remnant E.J."/>
            <person name="Van Eeckhoven J."/>
            <person name="Graham B."/>
            <person name="Knapp R.A."/>
            <person name="Langford K.W."/>
            <person name="Kronenberg Z."/>
            <person name="Press M.O."/>
            <person name="Eacker S.M."/>
            <person name="Wilson-Rankin E.E."/>
            <person name="Purcell J."/>
            <person name="Lester P.J."/>
            <person name="Dearden P.K."/>
        </authorList>
    </citation>
    <scope>NUCLEOTIDE SEQUENCE</scope>
    <source>
        <strain evidence="7">Volc-1</strain>
    </source>
</reference>
<dbReference type="Pfam" id="PF13905">
    <property type="entry name" value="Thioredoxin_8"/>
    <property type="match status" value="1"/>
</dbReference>
<keyword evidence="2" id="KW-0677">Repeat</keyword>
<evidence type="ECO:0000313" key="7">
    <source>
        <dbReference type="EMBL" id="KAF7397150.1"/>
    </source>
</evidence>
<dbReference type="Gene3D" id="2.120.10.30">
    <property type="entry name" value="TolB, C-terminal domain"/>
    <property type="match status" value="3"/>
</dbReference>
<dbReference type="EMBL" id="JACSDY010000020">
    <property type="protein sequence ID" value="KAF7397150.1"/>
    <property type="molecule type" value="Genomic_DNA"/>
</dbReference>
<feature type="repeat" description="NHL" evidence="5">
    <location>
        <begin position="614"/>
        <end position="645"/>
    </location>
</feature>
<dbReference type="InterPro" id="IPR011042">
    <property type="entry name" value="6-blade_b-propeller_TolB-like"/>
</dbReference>
<evidence type="ECO:0000256" key="3">
    <source>
        <dbReference type="ARBA" id="ARBA00022763"/>
    </source>
</evidence>
<dbReference type="PROSITE" id="PS51352">
    <property type="entry name" value="THIOREDOXIN_2"/>
    <property type="match status" value="1"/>
</dbReference>
<keyword evidence="3" id="KW-0227">DNA damage</keyword>
<dbReference type="SUPFAM" id="SSF52833">
    <property type="entry name" value="Thioredoxin-like"/>
    <property type="match status" value="1"/>
</dbReference>
<evidence type="ECO:0000259" key="6">
    <source>
        <dbReference type="PROSITE" id="PS51352"/>
    </source>
</evidence>
<evidence type="ECO:0000256" key="1">
    <source>
        <dbReference type="ARBA" id="ARBA00008060"/>
    </source>
</evidence>
<comment type="caution">
    <text evidence="7">The sequence shown here is derived from an EMBL/GenBank/DDBJ whole genome shotgun (WGS) entry which is preliminary data.</text>
</comment>
<dbReference type="GO" id="GO:0006281">
    <property type="term" value="P:DNA repair"/>
    <property type="evidence" value="ECO:0007669"/>
    <property type="project" value="UniProtKB-KW"/>
</dbReference>
<dbReference type="PROSITE" id="PS51125">
    <property type="entry name" value="NHL"/>
    <property type="match status" value="1"/>
</dbReference>
<dbReference type="Proteomes" id="UP000600918">
    <property type="component" value="Unassembled WGS sequence"/>
</dbReference>
<dbReference type="PANTHER" id="PTHR46388">
    <property type="entry name" value="NHL REPEAT-CONTAINING PROTEIN 2"/>
    <property type="match status" value="1"/>
</dbReference>
<feature type="domain" description="Thioredoxin" evidence="6">
    <location>
        <begin position="133"/>
        <end position="289"/>
    </location>
</feature>